<dbReference type="AlphaFoldDB" id="A0AAD5V008"/>
<evidence type="ECO:0000259" key="2">
    <source>
        <dbReference type="PROSITE" id="PS51061"/>
    </source>
</evidence>
<dbReference type="GO" id="GO:0003676">
    <property type="term" value="F:nucleic acid binding"/>
    <property type="evidence" value="ECO:0007669"/>
    <property type="project" value="UniProtKB-UniRule"/>
</dbReference>
<dbReference type="PROSITE" id="PS51061">
    <property type="entry name" value="R3H"/>
    <property type="match status" value="1"/>
</dbReference>
<keyword evidence="4" id="KW-1185">Reference proteome</keyword>
<gene>
    <name evidence="3" type="ORF">NLI96_g8021</name>
</gene>
<feature type="region of interest" description="Disordered" evidence="1">
    <location>
        <begin position="219"/>
        <end position="312"/>
    </location>
</feature>
<dbReference type="Gene3D" id="3.30.1370.50">
    <property type="entry name" value="R3H-like domain"/>
    <property type="match status" value="1"/>
</dbReference>
<dbReference type="InterPro" id="IPR001374">
    <property type="entry name" value="R3H_dom"/>
</dbReference>
<dbReference type="Proteomes" id="UP001212997">
    <property type="component" value="Unassembled WGS sequence"/>
</dbReference>
<proteinExistence type="predicted"/>
<feature type="compositionally biased region" description="Acidic residues" evidence="1">
    <location>
        <begin position="303"/>
        <end position="312"/>
    </location>
</feature>
<accession>A0AAD5V008</accession>
<dbReference type="SMART" id="SM00393">
    <property type="entry name" value="R3H"/>
    <property type="match status" value="1"/>
</dbReference>
<dbReference type="SUPFAM" id="SSF82708">
    <property type="entry name" value="R3H domain"/>
    <property type="match status" value="1"/>
</dbReference>
<protein>
    <recommendedName>
        <fullName evidence="2">R3H domain-containing protein</fullName>
    </recommendedName>
</protein>
<dbReference type="InterPro" id="IPR036867">
    <property type="entry name" value="R3H_dom_sf"/>
</dbReference>
<reference evidence="3" key="1">
    <citation type="submission" date="2022-07" db="EMBL/GenBank/DDBJ databases">
        <title>Genome Sequence of Physisporinus lineatus.</title>
        <authorList>
            <person name="Buettner E."/>
        </authorList>
    </citation>
    <scope>NUCLEOTIDE SEQUENCE</scope>
    <source>
        <strain evidence="3">VT162</strain>
    </source>
</reference>
<name>A0AAD5V008_9APHY</name>
<evidence type="ECO:0000313" key="3">
    <source>
        <dbReference type="EMBL" id="KAJ3480902.1"/>
    </source>
</evidence>
<evidence type="ECO:0000256" key="1">
    <source>
        <dbReference type="SAM" id="MobiDB-lite"/>
    </source>
</evidence>
<comment type="caution">
    <text evidence="3">The sequence shown here is derived from an EMBL/GenBank/DDBJ whole genome shotgun (WGS) entry which is preliminary data.</text>
</comment>
<evidence type="ECO:0000313" key="4">
    <source>
        <dbReference type="Proteomes" id="UP001212997"/>
    </source>
</evidence>
<sequence length="312" mass="34368">MRTPIVPHYWLVASITAKGLAMERNVDSVMQFAENQGSYAFPQNTLAHFHATHPPLVPRQSLAMNRLSSPAPAVVFGKAFLVVEARPTRLARNARLAEALGINADTRNDGRQQISYRDDIIAFAKGDPKFCALVEKAFADFVSSDKRVQVLPHMPENRRKFVHDLAAVYRMDTQMVDQEPYRSVQLFRRVDTRIPTPLLSSTISTNQTLGKLTDLRAPLGQSTSQSLPSRSQTSTPVSAMSSGSRGWTSVVARQQQPSPKPETNPTAWLTSNTTTRGSSASPVPPSQVHRPVQVTPQSGPSEDVPDDWEDDA</sequence>
<organism evidence="3 4">
    <name type="scientific">Meripilus lineatus</name>
    <dbReference type="NCBI Taxonomy" id="2056292"/>
    <lineage>
        <taxon>Eukaryota</taxon>
        <taxon>Fungi</taxon>
        <taxon>Dikarya</taxon>
        <taxon>Basidiomycota</taxon>
        <taxon>Agaricomycotina</taxon>
        <taxon>Agaricomycetes</taxon>
        <taxon>Polyporales</taxon>
        <taxon>Meripilaceae</taxon>
        <taxon>Meripilus</taxon>
    </lineage>
</organism>
<dbReference type="EMBL" id="JANAWD010000349">
    <property type="protein sequence ID" value="KAJ3480902.1"/>
    <property type="molecule type" value="Genomic_DNA"/>
</dbReference>
<dbReference type="Pfam" id="PF01424">
    <property type="entry name" value="R3H"/>
    <property type="match status" value="1"/>
</dbReference>
<feature type="compositionally biased region" description="Polar residues" evidence="1">
    <location>
        <begin position="220"/>
        <end position="281"/>
    </location>
</feature>
<feature type="domain" description="R3H" evidence="2">
    <location>
        <begin position="128"/>
        <end position="190"/>
    </location>
</feature>